<dbReference type="PANTHER" id="PTHR42830:SF2">
    <property type="entry name" value="OSMC_OHR FAMILY PROTEIN"/>
    <property type="match status" value="1"/>
</dbReference>
<sequence>MAGRIHRYSVRLEWTGNRGEGTASYRSYSRDHRLSVPGKPAIEASADPAFRGDVARWNPEEMLIASLSACHQLWYLHLAAEAGVVVMAYEDAAEGEMRESEDGGGAFERVVLRPRVTIWAKSDAAKAQALHHDAHARCFIARSVNFDVACEAEIVVAAPQSPSS</sequence>
<dbReference type="Proteomes" id="UP000298179">
    <property type="component" value="Unassembled WGS sequence"/>
</dbReference>
<keyword evidence="2" id="KW-1185">Reference proteome</keyword>
<dbReference type="AlphaFoldDB" id="A0A4Y8RID3"/>
<dbReference type="InterPro" id="IPR003718">
    <property type="entry name" value="OsmC/Ohr_fam"/>
</dbReference>
<dbReference type="PANTHER" id="PTHR42830">
    <property type="entry name" value="OSMOTICALLY INDUCIBLE FAMILY PROTEIN"/>
    <property type="match status" value="1"/>
</dbReference>
<dbReference type="Pfam" id="PF02566">
    <property type="entry name" value="OsmC"/>
    <property type="match status" value="1"/>
</dbReference>
<dbReference type="InterPro" id="IPR015946">
    <property type="entry name" value="KH_dom-like_a/b"/>
</dbReference>
<protein>
    <submittedName>
        <fullName evidence="1">OsmC family peroxiredoxin</fullName>
    </submittedName>
</protein>
<gene>
    <name evidence="1" type="ORF">E3C22_10085</name>
</gene>
<evidence type="ECO:0000313" key="1">
    <source>
        <dbReference type="EMBL" id="TFF22808.1"/>
    </source>
</evidence>
<dbReference type="OrthoDB" id="9795405at2"/>
<name>A0A4Y8RID3_9HYPH</name>
<accession>A0A4Y8RID3</accession>
<reference evidence="1 2" key="1">
    <citation type="submission" date="2019-03" db="EMBL/GenBank/DDBJ databases">
        <title>Jiella endophytica sp. nov., a novel endophytic bacterium isolated from root of Ficus microcarpa Linn. f.</title>
        <authorList>
            <person name="Tuo L."/>
        </authorList>
    </citation>
    <scope>NUCLEOTIDE SEQUENCE [LARGE SCALE GENOMIC DNA]</scope>
    <source>
        <strain evidence="1 2">CBS5Q-3</strain>
    </source>
</reference>
<comment type="caution">
    <text evidence="1">The sequence shown here is derived from an EMBL/GenBank/DDBJ whole genome shotgun (WGS) entry which is preliminary data.</text>
</comment>
<proteinExistence type="predicted"/>
<dbReference type="Gene3D" id="3.30.300.20">
    <property type="match status" value="1"/>
</dbReference>
<dbReference type="RefSeq" id="WP_134761910.1">
    <property type="nucleotide sequence ID" value="NZ_SOZD01000003.1"/>
</dbReference>
<dbReference type="SUPFAM" id="SSF82784">
    <property type="entry name" value="OsmC-like"/>
    <property type="match status" value="1"/>
</dbReference>
<organism evidence="1 2">
    <name type="scientific">Jiella endophytica</name>
    <dbReference type="NCBI Taxonomy" id="2558362"/>
    <lineage>
        <taxon>Bacteria</taxon>
        <taxon>Pseudomonadati</taxon>
        <taxon>Pseudomonadota</taxon>
        <taxon>Alphaproteobacteria</taxon>
        <taxon>Hyphomicrobiales</taxon>
        <taxon>Aurantimonadaceae</taxon>
        <taxon>Jiella</taxon>
    </lineage>
</organism>
<dbReference type="InterPro" id="IPR036102">
    <property type="entry name" value="OsmC/Ohrsf"/>
</dbReference>
<dbReference type="InterPro" id="IPR052707">
    <property type="entry name" value="OsmC_Ohr_Peroxiredoxin"/>
</dbReference>
<dbReference type="EMBL" id="SOZD01000003">
    <property type="protein sequence ID" value="TFF22808.1"/>
    <property type="molecule type" value="Genomic_DNA"/>
</dbReference>
<evidence type="ECO:0000313" key="2">
    <source>
        <dbReference type="Proteomes" id="UP000298179"/>
    </source>
</evidence>